<dbReference type="Proteomes" id="UP000076925">
    <property type="component" value="Unassembled WGS sequence"/>
</dbReference>
<dbReference type="AlphaFoldDB" id="A0A139XDW6"/>
<accession>A0A139XDW6</accession>
<proteinExistence type="predicted"/>
<evidence type="ECO:0000313" key="1">
    <source>
        <dbReference type="EMBL" id="KYC42889.1"/>
    </source>
</evidence>
<keyword evidence="2" id="KW-1185">Reference proteome</keyword>
<evidence type="ECO:0000313" key="2">
    <source>
        <dbReference type="Proteomes" id="UP000076925"/>
    </source>
</evidence>
<protein>
    <submittedName>
        <fullName evidence="1">Uncharacterized protein</fullName>
    </submittedName>
</protein>
<gene>
    <name evidence="1" type="ORF">WA1_12275</name>
</gene>
<dbReference type="OrthoDB" id="518131at2"/>
<reference evidence="1 2" key="1">
    <citation type="journal article" date="2013" name="Genome Biol. Evol.">
        <title>Genomes of Stigonematalean cyanobacteria (subsection V) and the evolution of oxygenic photosynthesis from prokaryotes to plastids.</title>
        <authorList>
            <person name="Dagan T."/>
            <person name="Roettger M."/>
            <person name="Stucken K."/>
            <person name="Landan G."/>
            <person name="Koch R."/>
            <person name="Major P."/>
            <person name="Gould S.B."/>
            <person name="Goremykin V.V."/>
            <person name="Rippka R."/>
            <person name="Tandeau de Marsac N."/>
            <person name="Gugger M."/>
            <person name="Lockhart P.J."/>
            <person name="Allen J.F."/>
            <person name="Brune I."/>
            <person name="Maus I."/>
            <person name="Puhler A."/>
            <person name="Martin W.F."/>
        </authorList>
    </citation>
    <scope>NUCLEOTIDE SEQUENCE [LARGE SCALE GENOMIC DNA]</scope>
    <source>
        <strain evidence="1 2">PCC 7110</strain>
    </source>
</reference>
<dbReference type="RefSeq" id="WP_017749486.1">
    <property type="nucleotide sequence ID" value="NZ_KQ976354.1"/>
</dbReference>
<sequence length="202" mass="23557">MDSGSQIDNVQSFVEIIGNNHNFWWNGVNYRPDFTVFSGDNQGIVIEYFGLEGDPDYDAMSDEKRMYWHNNSNWRLLEFSPKHLKNDTVEGFCTLLKQSLENCGITCNRLSEEEIWNRIKNRAIDRFTKLVVGFTQRCRKLSLTPEKLVKIIDNHIFASDSEQHFLELAEKFYQSYLEYLKATGEDDFDGLMQKASETVALK</sequence>
<comment type="caution">
    <text evidence="1">The sequence shown here is derived from an EMBL/GenBank/DDBJ whole genome shotgun (WGS) entry which is preliminary data.</text>
</comment>
<name>A0A139XDW6_9CYAN</name>
<dbReference type="STRING" id="128403.WA1_12275"/>
<organism evidence="1 2">
    <name type="scientific">Scytonema hofmannii PCC 7110</name>
    <dbReference type="NCBI Taxonomy" id="128403"/>
    <lineage>
        <taxon>Bacteria</taxon>
        <taxon>Bacillati</taxon>
        <taxon>Cyanobacteriota</taxon>
        <taxon>Cyanophyceae</taxon>
        <taxon>Nostocales</taxon>
        <taxon>Scytonemataceae</taxon>
        <taxon>Scytonema</taxon>
    </lineage>
</organism>
<dbReference type="EMBL" id="ANNX02000016">
    <property type="protein sequence ID" value="KYC42889.1"/>
    <property type="molecule type" value="Genomic_DNA"/>
</dbReference>